<sequence length="44" mass="5157">MNIIFKEDKDLNPKEVLKLYNDAKWSSYTDKPQSLIRGIKESLS</sequence>
<dbReference type="EMBL" id="CP158367">
    <property type="protein sequence ID" value="XBX74077.1"/>
    <property type="molecule type" value="Genomic_DNA"/>
</dbReference>
<dbReference type="AlphaFoldDB" id="A0AAU7VJ92"/>
<dbReference type="RefSeq" id="WP_350342835.1">
    <property type="nucleotide sequence ID" value="NZ_CP158367.1"/>
</dbReference>
<evidence type="ECO:0000313" key="1">
    <source>
        <dbReference type="EMBL" id="XBX74077.1"/>
    </source>
</evidence>
<accession>A0AAU7VJ92</accession>
<organism evidence="1">
    <name type="scientific">Proteinivorax tanatarense</name>
    <dbReference type="NCBI Taxonomy" id="1260629"/>
    <lineage>
        <taxon>Bacteria</taxon>
        <taxon>Bacillati</taxon>
        <taxon>Bacillota</taxon>
        <taxon>Clostridia</taxon>
        <taxon>Eubacteriales</taxon>
        <taxon>Proteinivoracaceae</taxon>
        <taxon>Proteinivorax</taxon>
    </lineage>
</organism>
<reference evidence="1" key="1">
    <citation type="journal article" date="2013" name="Extremophiles">
        <title>Proteinivorax tanatarense gen. nov., sp. nov., an anaerobic, haloalkaliphilic, proteolytic bacterium isolated from a decaying algal bloom, and proposal of Proteinivoraceae fam. nov.</title>
        <authorList>
            <person name="Kevbrin V."/>
            <person name="Boltyanskaya Y."/>
            <person name="Zhilina T."/>
            <person name="Kolganova T."/>
            <person name="Lavrentjeva E."/>
            <person name="Kuznetsov B."/>
        </authorList>
    </citation>
    <scope>NUCLEOTIDE SEQUENCE</scope>
    <source>
        <strain evidence="1">Z-910T</strain>
    </source>
</reference>
<protein>
    <submittedName>
        <fullName evidence="1">Uncharacterized protein</fullName>
    </submittedName>
</protein>
<reference evidence="1" key="2">
    <citation type="submission" date="2024-06" db="EMBL/GenBank/DDBJ databases">
        <authorList>
            <person name="Petrova K.O."/>
            <person name="Toshchakov S.V."/>
            <person name="Boltjanskaja Y.V."/>
            <person name="Kevbrin V."/>
        </authorList>
    </citation>
    <scope>NUCLEOTIDE SEQUENCE</scope>
    <source>
        <strain evidence="1">Z-910T</strain>
    </source>
</reference>
<proteinExistence type="predicted"/>
<gene>
    <name evidence="1" type="ORF">PRVXT_002100</name>
</gene>
<name>A0AAU7VJ92_9FIRM</name>